<accession>A0ABQ2F2U3</accession>
<dbReference type="Pfam" id="PF12840">
    <property type="entry name" value="HTH_20"/>
    <property type="match status" value="1"/>
</dbReference>
<keyword evidence="1" id="KW-0805">Transcription regulation</keyword>
<dbReference type="InterPro" id="IPR051081">
    <property type="entry name" value="HTH_MetalResp_TranReg"/>
</dbReference>
<feature type="domain" description="HTH arsR-type" evidence="4">
    <location>
        <begin position="3"/>
        <end position="110"/>
    </location>
</feature>
<comment type="caution">
    <text evidence="5">The sequence shown here is derived from an EMBL/GenBank/DDBJ whole genome shotgun (WGS) entry which is preliminary data.</text>
</comment>
<dbReference type="PANTHER" id="PTHR33154">
    <property type="entry name" value="TRANSCRIPTIONAL REGULATOR, ARSR FAMILY"/>
    <property type="match status" value="1"/>
</dbReference>
<dbReference type="PROSITE" id="PS50987">
    <property type="entry name" value="HTH_ARSR_2"/>
    <property type="match status" value="1"/>
</dbReference>
<evidence type="ECO:0000259" key="4">
    <source>
        <dbReference type="PROSITE" id="PS50987"/>
    </source>
</evidence>
<dbReference type="PANTHER" id="PTHR33154:SF33">
    <property type="entry name" value="TRANSCRIPTIONAL REPRESSOR SDPR"/>
    <property type="match status" value="1"/>
</dbReference>
<reference evidence="6" key="1">
    <citation type="journal article" date="2019" name="Int. J. Syst. Evol. Microbiol.">
        <title>The Global Catalogue of Microorganisms (GCM) 10K type strain sequencing project: providing services to taxonomists for standard genome sequencing and annotation.</title>
        <authorList>
            <consortium name="The Broad Institute Genomics Platform"/>
            <consortium name="The Broad Institute Genome Sequencing Center for Infectious Disease"/>
            <person name="Wu L."/>
            <person name="Ma J."/>
        </authorList>
    </citation>
    <scope>NUCLEOTIDE SEQUENCE [LARGE SCALE GENOMIC DNA]</scope>
    <source>
        <strain evidence="6">JCM 30331</strain>
    </source>
</reference>
<dbReference type="Gene3D" id="1.10.10.10">
    <property type="entry name" value="Winged helix-like DNA-binding domain superfamily/Winged helix DNA-binding domain"/>
    <property type="match status" value="1"/>
</dbReference>
<organism evidence="5 6">
    <name type="scientific">Deinococcus malanensis</name>
    <dbReference type="NCBI Taxonomy" id="1706855"/>
    <lineage>
        <taxon>Bacteria</taxon>
        <taxon>Thermotogati</taxon>
        <taxon>Deinococcota</taxon>
        <taxon>Deinococci</taxon>
        <taxon>Deinococcales</taxon>
        <taxon>Deinococcaceae</taxon>
        <taxon>Deinococcus</taxon>
    </lineage>
</organism>
<keyword evidence="6" id="KW-1185">Reference proteome</keyword>
<protein>
    <submittedName>
        <fullName evidence="5">Transcriptional regulator</fullName>
    </submittedName>
</protein>
<dbReference type="InterPro" id="IPR001845">
    <property type="entry name" value="HTH_ArsR_DNA-bd_dom"/>
</dbReference>
<dbReference type="CDD" id="cd00090">
    <property type="entry name" value="HTH_ARSR"/>
    <property type="match status" value="1"/>
</dbReference>
<proteinExistence type="predicted"/>
<dbReference type="InterPro" id="IPR036388">
    <property type="entry name" value="WH-like_DNA-bd_sf"/>
</dbReference>
<evidence type="ECO:0000313" key="5">
    <source>
        <dbReference type="EMBL" id="GGK42802.1"/>
    </source>
</evidence>
<evidence type="ECO:0000256" key="2">
    <source>
        <dbReference type="ARBA" id="ARBA00023125"/>
    </source>
</evidence>
<dbReference type="SMART" id="SM00418">
    <property type="entry name" value="HTH_ARSR"/>
    <property type="match status" value="1"/>
</dbReference>
<keyword evidence="3" id="KW-0804">Transcription</keyword>
<evidence type="ECO:0000256" key="1">
    <source>
        <dbReference type="ARBA" id="ARBA00023015"/>
    </source>
</evidence>
<dbReference type="PRINTS" id="PR00778">
    <property type="entry name" value="HTHARSR"/>
</dbReference>
<keyword evidence="2" id="KW-0238">DNA-binding</keyword>
<sequence>MYIDVMSPAVHHDVLRALADPTRQQILEFLLRVEEARRRGECFAGTISQALGLSQPTISHHMKVLVDAGLVSAKKKGTSVYYCLSHQGFQVLHDHLAPYLHATSERKETT</sequence>
<dbReference type="InterPro" id="IPR036390">
    <property type="entry name" value="WH_DNA-bd_sf"/>
</dbReference>
<dbReference type="InterPro" id="IPR011991">
    <property type="entry name" value="ArsR-like_HTH"/>
</dbReference>
<dbReference type="Proteomes" id="UP000647587">
    <property type="component" value="Unassembled WGS sequence"/>
</dbReference>
<dbReference type="EMBL" id="BMPP01000035">
    <property type="protein sequence ID" value="GGK42802.1"/>
    <property type="molecule type" value="Genomic_DNA"/>
</dbReference>
<dbReference type="SUPFAM" id="SSF46785">
    <property type="entry name" value="Winged helix' DNA-binding domain"/>
    <property type="match status" value="1"/>
</dbReference>
<dbReference type="NCBIfam" id="NF033788">
    <property type="entry name" value="HTH_metalloreg"/>
    <property type="match status" value="1"/>
</dbReference>
<name>A0ABQ2F2U3_9DEIO</name>
<gene>
    <name evidence="5" type="ORF">GCM10008955_40760</name>
</gene>
<evidence type="ECO:0000256" key="3">
    <source>
        <dbReference type="ARBA" id="ARBA00023163"/>
    </source>
</evidence>
<evidence type="ECO:0000313" key="6">
    <source>
        <dbReference type="Proteomes" id="UP000647587"/>
    </source>
</evidence>